<accession>I8TYF3</accession>
<dbReference type="STRING" id="1192197.JBW_04583"/>
<dbReference type="HOGENOM" id="CLU_112019_0_0_9"/>
<dbReference type="InterPro" id="IPR048147">
    <property type="entry name" value="CBO0543-like"/>
</dbReference>
<reference evidence="2 3" key="1">
    <citation type="journal article" date="2015" name="Genome Announc.">
        <title>Complete Genome Sequence of Pelosinus fermentans JBW45, a Member of a Remarkably Competitive Group of Negativicutes in the Firmicutes Phylum.</title>
        <authorList>
            <person name="De Leon K.B."/>
            <person name="Utturkar S.M."/>
            <person name="Camilleri L.B."/>
            <person name="Elias D.A."/>
            <person name="Arkin A.P."/>
            <person name="Fields M.W."/>
            <person name="Brown S.D."/>
            <person name="Wall J.D."/>
        </authorList>
    </citation>
    <scope>NUCLEOTIDE SEQUENCE [LARGE SCALE GENOMIC DNA]</scope>
    <source>
        <strain evidence="2 3">JBW45</strain>
    </source>
</reference>
<reference evidence="3" key="2">
    <citation type="submission" date="2015-02" db="EMBL/GenBank/DDBJ databases">
        <title>Complete Genome Sequence of Pelosinus fermentans JBW45.</title>
        <authorList>
            <person name="De Leon K.B."/>
            <person name="Utturkar S.M."/>
            <person name="Camilleri L.B."/>
            <person name="Arkin A.P."/>
            <person name="Fields M.W."/>
            <person name="Brown S.D."/>
            <person name="Wall J.D."/>
        </authorList>
    </citation>
    <scope>NUCLEOTIDE SEQUENCE [LARGE SCALE GENOMIC DNA]</scope>
    <source>
        <strain evidence="3">JBW45</strain>
    </source>
</reference>
<evidence type="ECO:0000313" key="3">
    <source>
        <dbReference type="Proteomes" id="UP000005361"/>
    </source>
</evidence>
<evidence type="ECO:0000313" key="2">
    <source>
        <dbReference type="EMBL" id="AJQ29912.1"/>
    </source>
</evidence>
<feature type="transmembrane region" description="Helical" evidence="1">
    <location>
        <begin position="90"/>
        <end position="112"/>
    </location>
</feature>
<keyword evidence="1" id="KW-1133">Transmembrane helix</keyword>
<keyword evidence="1" id="KW-0812">Transmembrane</keyword>
<dbReference type="AlphaFoldDB" id="I8TYF3"/>
<feature type="transmembrane region" description="Helical" evidence="1">
    <location>
        <begin position="53"/>
        <end position="70"/>
    </location>
</feature>
<dbReference type="NCBIfam" id="NF041644">
    <property type="entry name" value="CBO0543_fam"/>
    <property type="match status" value="1"/>
</dbReference>
<dbReference type="OrthoDB" id="1679483at2"/>
<proteinExistence type="predicted"/>
<dbReference type="KEGG" id="pft:JBW_04583"/>
<dbReference type="Proteomes" id="UP000005361">
    <property type="component" value="Chromosome"/>
</dbReference>
<organism evidence="2 3">
    <name type="scientific">Pelosinus fermentans JBW45</name>
    <dbReference type="NCBI Taxonomy" id="1192197"/>
    <lineage>
        <taxon>Bacteria</taxon>
        <taxon>Bacillati</taxon>
        <taxon>Bacillota</taxon>
        <taxon>Negativicutes</taxon>
        <taxon>Selenomonadales</taxon>
        <taxon>Sporomusaceae</taxon>
        <taxon>Pelosinus</taxon>
    </lineage>
</organism>
<name>I8TYF3_9FIRM</name>
<sequence>MDIIDMIHNSTFELWGYQLTDWYINLFTVRWWFIIGSIAIAYAIWWKYVNKRYLTQILLFGSFIAVFRLIMDDAGSSAALWSYSVKPLPFGQALFLNDLTIVPLGFMLVYQYCRSWKKFFLWTVIVEAGYSFLLLPVLVKFDILRLYNWQYYYTFFIMTIVAIVMRAILLTVLKIEQKHEFGYSSNSLMPTMQPAMKPLDEENKNRKD</sequence>
<feature type="transmembrane region" description="Helical" evidence="1">
    <location>
        <begin position="22"/>
        <end position="46"/>
    </location>
</feature>
<feature type="transmembrane region" description="Helical" evidence="1">
    <location>
        <begin position="151"/>
        <end position="173"/>
    </location>
</feature>
<evidence type="ECO:0000256" key="1">
    <source>
        <dbReference type="SAM" id="Phobius"/>
    </source>
</evidence>
<keyword evidence="1" id="KW-0472">Membrane</keyword>
<feature type="transmembrane region" description="Helical" evidence="1">
    <location>
        <begin position="119"/>
        <end position="139"/>
    </location>
</feature>
<dbReference type="EMBL" id="CP010978">
    <property type="protein sequence ID" value="AJQ29912.1"/>
    <property type="molecule type" value="Genomic_DNA"/>
</dbReference>
<gene>
    <name evidence="2" type="ORF">JBW_04583</name>
</gene>
<dbReference type="RefSeq" id="WP_007955024.1">
    <property type="nucleotide sequence ID" value="NZ_CP010978.1"/>
</dbReference>
<protein>
    <submittedName>
        <fullName evidence="2">Uncharacterized protein</fullName>
    </submittedName>
</protein>